<organism evidence="2 3">
    <name type="scientific">Rurimicrobium arvi</name>
    <dbReference type="NCBI Taxonomy" id="2049916"/>
    <lineage>
        <taxon>Bacteria</taxon>
        <taxon>Pseudomonadati</taxon>
        <taxon>Bacteroidota</taxon>
        <taxon>Chitinophagia</taxon>
        <taxon>Chitinophagales</taxon>
        <taxon>Chitinophagaceae</taxon>
        <taxon>Rurimicrobium</taxon>
    </lineage>
</organism>
<dbReference type="SMART" id="SM00850">
    <property type="entry name" value="LytTR"/>
    <property type="match status" value="1"/>
</dbReference>
<name>A0ABP8MII0_9BACT</name>
<evidence type="ECO:0000259" key="1">
    <source>
        <dbReference type="PROSITE" id="PS50930"/>
    </source>
</evidence>
<protein>
    <recommendedName>
        <fullName evidence="1">HTH LytTR-type domain-containing protein</fullName>
    </recommendedName>
</protein>
<evidence type="ECO:0000313" key="2">
    <source>
        <dbReference type="EMBL" id="GAA4449511.1"/>
    </source>
</evidence>
<accession>A0ABP8MII0</accession>
<dbReference type="InterPro" id="IPR007492">
    <property type="entry name" value="LytTR_DNA-bd_dom"/>
</dbReference>
<keyword evidence="3" id="KW-1185">Reference proteome</keyword>
<comment type="caution">
    <text evidence="2">The sequence shown here is derived from an EMBL/GenBank/DDBJ whole genome shotgun (WGS) entry which is preliminary data.</text>
</comment>
<dbReference type="RefSeq" id="WP_344822133.1">
    <property type="nucleotide sequence ID" value="NZ_BAABEZ010000002.1"/>
</dbReference>
<gene>
    <name evidence="2" type="ORF">GCM10023092_03850</name>
</gene>
<dbReference type="PROSITE" id="PS50930">
    <property type="entry name" value="HTH_LYTTR"/>
    <property type="match status" value="1"/>
</dbReference>
<feature type="domain" description="HTH LytTR-type" evidence="1">
    <location>
        <begin position="7"/>
        <end position="113"/>
    </location>
</feature>
<dbReference type="Proteomes" id="UP001501410">
    <property type="component" value="Unassembled WGS sequence"/>
</dbReference>
<proteinExistence type="predicted"/>
<sequence length="125" mass="14604">MTTRPEISVYCDGRLFLVNFDEIVLLEACGSYTLMYLTSDRVYKLSKNLKTVLSRLPESNSMLKVHRSYCLNIFFVDVIYYNEERRLTAKLKIGIDVPVTLFKMKAFSSLIVERTKDRRLLSFSL</sequence>
<dbReference type="Gene3D" id="2.40.50.1020">
    <property type="entry name" value="LytTr DNA-binding domain"/>
    <property type="match status" value="1"/>
</dbReference>
<dbReference type="EMBL" id="BAABEZ010000002">
    <property type="protein sequence ID" value="GAA4449511.1"/>
    <property type="molecule type" value="Genomic_DNA"/>
</dbReference>
<dbReference type="Pfam" id="PF04397">
    <property type="entry name" value="LytTR"/>
    <property type="match status" value="1"/>
</dbReference>
<evidence type="ECO:0000313" key="3">
    <source>
        <dbReference type="Proteomes" id="UP001501410"/>
    </source>
</evidence>
<dbReference type="PANTHER" id="PTHR37299">
    <property type="entry name" value="TRANSCRIPTIONAL REGULATOR-RELATED"/>
    <property type="match status" value="1"/>
</dbReference>
<dbReference type="InterPro" id="IPR046947">
    <property type="entry name" value="LytR-like"/>
</dbReference>
<reference evidence="3" key="1">
    <citation type="journal article" date="2019" name="Int. J. Syst. Evol. Microbiol.">
        <title>The Global Catalogue of Microorganisms (GCM) 10K type strain sequencing project: providing services to taxonomists for standard genome sequencing and annotation.</title>
        <authorList>
            <consortium name="The Broad Institute Genomics Platform"/>
            <consortium name="The Broad Institute Genome Sequencing Center for Infectious Disease"/>
            <person name="Wu L."/>
            <person name="Ma J."/>
        </authorList>
    </citation>
    <scope>NUCLEOTIDE SEQUENCE [LARGE SCALE GENOMIC DNA]</scope>
    <source>
        <strain evidence="3">JCM 31921</strain>
    </source>
</reference>
<dbReference type="PANTHER" id="PTHR37299:SF1">
    <property type="entry name" value="STAGE 0 SPORULATION PROTEIN A HOMOLOG"/>
    <property type="match status" value="1"/>
</dbReference>